<gene>
    <name evidence="4" type="ORF">AVDCRST_MAG30-2140</name>
</gene>
<feature type="chain" id="PRO_5027109671" description="Peptidase M14 domain-containing protein" evidence="2">
    <location>
        <begin position="23"/>
        <end position="1303"/>
    </location>
</feature>
<dbReference type="InterPro" id="IPR000834">
    <property type="entry name" value="Peptidase_M14"/>
</dbReference>
<dbReference type="Pfam" id="PF00246">
    <property type="entry name" value="Peptidase_M14"/>
    <property type="match status" value="1"/>
</dbReference>
<accession>A0A6J4STM0</accession>
<evidence type="ECO:0000313" key="4">
    <source>
        <dbReference type="EMBL" id="CAA9504888.1"/>
    </source>
</evidence>
<dbReference type="GO" id="GO:0008270">
    <property type="term" value="F:zinc ion binding"/>
    <property type="evidence" value="ECO:0007669"/>
    <property type="project" value="InterPro"/>
</dbReference>
<dbReference type="GO" id="GO:0006508">
    <property type="term" value="P:proteolysis"/>
    <property type="evidence" value="ECO:0007669"/>
    <property type="project" value="InterPro"/>
</dbReference>
<dbReference type="GO" id="GO:0004181">
    <property type="term" value="F:metallocarboxypeptidase activity"/>
    <property type="evidence" value="ECO:0007669"/>
    <property type="project" value="InterPro"/>
</dbReference>
<feature type="region of interest" description="Disordered" evidence="1">
    <location>
        <begin position="491"/>
        <end position="516"/>
    </location>
</feature>
<keyword evidence="2" id="KW-0732">Signal</keyword>
<reference evidence="4" key="1">
    <citation type="submission" date="2020-02" db="EMBL/GenBank/DDBJ databases">
        <authorList>
            <person name="Meier V. D."/>
        </authorList>
    </citation>
    <scope>NUCLEOTIDE SEQUENCE</scope>
    <source>
        <strain evidence="4">AVDCRST_MAG30</strain>
    </source>
</reference>
<feature type="domain" description="Peptidase M14" evidence="3">
    <location>
        <begin position="144"/>
        <end position="328"/>
    </location>
</feature>
<dbReference type="EMBL" id="CADCVS010000281">
    <property type="protein sequence ID" value="CAA9504888.1"/>
    <property type="molecule type" value="Genomic_DNA"/>
</dbReference>
<feature type="region of interest" description="Disordered" evidence="1">
    <location>
        <begin position="1057"/>
        <end position="1092"/>
    </location>
</feature>
<dbReference type="Gene3D" id="3.40.630.10">
    <property type="entry name" value="Zn peptidases"/>
    <property type="match status" value="1"/>
</dbReference>
<proteinExistence type="predicted"/>
<evidence type="ECO:0000256" key="2">
    <source>
        <dbReference type="SAM" id="SignalP"/>
    </source>
</evidence>
<evidence type="ECO:0000256" key="1">
    <source>
        <dbReference type="SAM" id="MobiDB-lite"/>
    </source>
</evidence>
<feature type="signal peptide" evidence="2">
    <location>
        <begin position="1"/>
        <end position="22"/>
    </location>
</feature>
<dbReference type="Gene3D" id="2.60.120.380">
    <property type="match status" value="1"/>
</dbReference>
<name>A0A6J4STM0_9ACTN</name>
<dbReference type="SUPFAM" id="SSF53187">
    <property type="entry name" value="Zn-dependent exopeptidases"/>
    <property type="match status" value="1"/>
</dbReference>
<evidence type="ECO:0000259" key="3">
    <source>
        <dbReference type="Pfam" id="PF00246"/>
    </source>
</evidence>
<organism evidence="4">
    <name type="scientific">uncultured Solirubrobacteraceae bacterium</name>
    <dbReference type="NCBI Taxonomy" id="1162706"/>
    <lineage>
        <taxon>Bacteria</taxon>
        <taxon>Bacillati</taxon>
        <taxon>Actinomycetota</taxon>
        <taxon>Thermoleophilia</taxon>
        <taxon>Solirubrobacterales</taxon>
        <taxon>Solirubrobacteraceae</taxon>
        <taxon>environmental samples</taxon>
    </lineage>
</organism>
<protein>
    <recommendedName>
        <fullName evidence="3">Peptidase M14 domain-containing protein</fullName>
    </recommendedName>
</protein>
<sequence>MRLIVGSVAIALTLLFASPAVATPVATSEQSYSALGRVFPDPLAGCRGGGEGSGCSPHARGNVPATQFVGVDEFVDAMRFMNTNSRGWSRYMEVLPLDGKMGDGSGSNMLEAFPGNNLATSEFTPDPKFQSAGLATTTGAKKKSDIYVVRVTDETVPDAGKKRYALSLSIHGIERAGVEGGTRAIEDLVTAATTPKAGGKAGETRLDEGILPGSFAGKGPTFRDALKKSIIYFSFPNPDGWRRGSVSAIPAGGSVFFQRYNGNGVDPNRDWPGVGYTFRPYSGLSEPESRALSSYFQQVKGTTGAEFAAGDDLHGQPEADALSYTLIPNASKTFDKNLRIRETSKVINATAFEALKWSPLIQSNDKPTGGATGCGPDEGLGPVCPKIYAQTWGTVYDTINYTTTGALGDWFDSPIGLDADGIDNEMSFSHLDKNIIFEPQTEQLHVDGNKFLIFAHVATIIDPALANFSAEGRKGYVPNQRMTRQEKDFGLTAPPNTEPQANEVKSVPTLDGSGEIPFEVKRTEPTESAPGIYNGGMRVDIRTTNAGGIGTGIATLEVQCKGCDDHPGVEPDDEGWITVQEDFNQSFIYAQAGITAAVNRPQAFNGTGQKVGWRAVVSGAPPGQLNLDVDFTSGPASVDGDTAGAPPSKLAGYDVANTDFFDTLNEAIPAGQERFEQVDPRKVIDGTQSLSGLRSLFLADDPLPGYLGPYSGDVPKPSGPPTADVPKFTGGGGTVPGGGSGAPGTFQDHKFTIGANDSNKSLSAVVTWGNGAANDWDTRLFQVVNGRNVQVGSSGNGPPTAREEITLEGPPAGDYILRVDNYAATGTYEGTVTFADGRTGETAVATGAYSVEDRDKWLAALEAYARGGGNLILTDGALRALPTLAGLPVGTVAQQPVYAGQMTFSKGTGAKDSTLGDPLAKDVAQPGARFNSGGRRQTYEPVPVGYSIQNATGGDASQARQFDIDRKAFEAAGGRVAATSTNSSPRSTAPVYTRVAMGEIPMDKGQIRVVAGLLPQPTDQFDHPFGLSPHGLTYTGYIIVCNLLGADCGVRTGTSVDTTLKPDQPAAQPQNRPATPVRPAGPTGPTVTACQSSAGFRSVSARRAGRSSVRLGFDRRVSSPVTVDVFRVSQGSRVVRERLVARFANRSKSFLWNGVSNREGKRKRVGTGYYFVRYTMVRGGKRFDVRRVVLRRSGGRFSKRPDYYRRATCDLLNKFKLERPVFGGPRLNTLKAAYRLASDARVRVTILKGSKVVKRYPAANRQARRTYRITLPARRRARGDYRVRVQAVGARDRVTSTLTSRRL</sequence>